<dbReference type="Proteomes" id="UP001302676">
    <property type="component" value="Unassembled WGS sequence"/>
</dbReference>
<dbReference type="GO" id="GO:0003847">
    <property type="term" value="F:1-alkyl-2-acetylglycerophosphocholine esterase activity"/>
    <property type="evidence" value="ECO:0007669"/>
    <property type="project" value="UniProtKB-UniRule"/>
</dbReference>
<feature type="active site" description="Charge relay system" evidence="5">
    <location>
        <position position="358"/>
    </location>
</feature>
<dbReference type="PANTHER" id="PTHR10272:SF11">
    <property type="entry name" value="PHOSPHOLIPASE-RELATED"/>
    <property type="match status" value="1"/>
</dbReference>
<evidence type="ECO:0000313" key="8">
    <source>
        <dbReference type="EMBL" id="KAK4141778.1"/>
    </source>
</evidence>
<dbReference type="InterPro" id="IPR029058">
    <property type="entry name" value="AB_hydrolase_fold"/>
</dbReference>
<sequence>MKPTVNEQSRDKPLPTSRLRYFFPIIRLIGVFFASLYALYTYVFPKPLLARPLPQHTGPYAVGAIDIEAPVSPPRTIHEARLKASGENVFELETVLFTLYYPASPPSPDAKRHTWVPEPVSLRAQGYAKAAHLSNWFTNTLFTKVINAIVGDITIPAAVDVPLATPLPRSQLAEGDEQQVPTKENTPNDQDRGFPVIIFSHGTVSARTDYSHFAGELAARGHVVVMLEHRDGSSPGTIIRPPNRPPRTRLLFDISEVELPNSPHPLTLEEFHTAQLAFREAEISEAVRILNLINTGHGPELLSTNPFTEGATLSDWTSRLNTNSMIIAGHSYGATTALQTLRNGPSPALPFHGAFILDPGKQSGPLNSDVHVPLLIIHSNTWSRKGRSLFYGRAHFDTVKDIVTANNARGNASWFMTSLGTSHPSVTDAPLLEPWLLSFTTGATIDVYQGLRQYVHVAEDFFGFLAGEGMRGLLVEKAEFPEFDEGAALGLGKPGQGGKKGVWERVKMAGEDWRRYWQIHVSVVGNAEKE</sequence>
<reference evidence="8" key="1">
    <citation type="journal article" date="2023" name="Mol. Phylogenet. Evol.">
        <title>Genome-scale phylogeny and comparative genomics of the fungal order Sordariales.</title>
        <authorList>
            <person name="Hensen N."/>
            <person name="Bonometti L."/>
            <person name="Westerberg I."/>
            <person name="Brannstrom I.O."/>
            <person name="Guillou S."/>
            <person name="Cros-Aarteil S."/>
            <person name="Calhoun S."/>
            <person name="Haridas S."/>
            <person name="Kuo A."/>
            <person name="Mondo S."/>
            <person name="Pangilinan J."/>
            <person name="Riley R."/>
            <person name="LaButti K."/>
            <person name="Andreopoulos B."/>
            <person name="Lipzen A."/>
            <person name="Chen C."/>
            <person name="Yan M."/>
            <person name="Daum C."/>
            <person name="Ng V."/>
            <person name="Clum A."/>
            <person name="Steindorff A."/>
            <person name="Ohm R.A."/>
            <person name="Martin F."/>
            <person name="Silar P."/>
            <person name="Natvig D.O."/>
            <person name="Lalanne C."/>
            <person name="Gautier V."/>
            <person name="Ament-Velasquez S.L."/>
            <person name="Kruys A."/>
            <person name="Hutchinson M.I."/>
            <person name="Powell A.J."/>
            <person name="Barry K."/>
            <person name="Miller A.N."/>
            <person name="Grigoriev I.V."/>
            <person name="Debuchy R."/>
            <person name="Gladieux P."/>
            <person name="Hiltunen Thoren M."/>
            <person name="Johannesson H."/>
        </authorList>
    </citation>
    <scope>NUCLEOTIDE SEQUENCE</scope>
    <source>
        <strain evidence="8">CBS 141.50</strain>
    </source>
</reference>
<feature type="active site" description="Nucleophile" evidence="5">
    <location>
        <position position="331"/>
    </location>
</feature>
<keyword evidence="7" id="KW-0812">Transmembrane</keyword>
<keyword evidence="7" id="KW-0472">Membrane</keyword>
<feature type="compositionally biased region" description="Polar residues" evidence="6">
    <location>
        <begin position="179"/>
        <end position="188"/>
    </location>
</feature>
<comment type="similarity">
    <text evidence="4">Belongs to the serine esterase family.</text>
</comment>
<dbReference type="AlphaFoldDB" id="A0AAN6UZ36"/>
<dbReference type="Pfam" id="PF03403">
    <property type="entry name" value="PAF-AH_p_II"/>
    <property type="match status" value="1"/>
</dbReference>
<feature type="region of interest" description="Disordered" evidence="6">
    <location>
        <begin position="171"/>
        <end position="192"/>
    </location>
</feature>
<dbReference type="InterPro" id="IPR016715">
    <property type="entry name" value="PAF_acetylhydro_eukaryote"/>
</dbReference>
<keyword evidence="9" id="KW-1185">Reference proteome</keyword>
<name>A0AAN6UZ36_9PEZI</name>
<reference evidence="8" key="2">
    <citation type="submission" date="2023-05" db="EMBL/GenBank/DDBJ databases">
        <authorList>
            <consortium name="Lawrence Berkeley National Laboratory"/>
            <person name="Steindorff A."/>
            <person name="Hensen N."/>
            <person name="Bonometti L."/>
            <person name="Westerberg I."/>
            <person name="Brannstrom I.O."/>
            <person name="Guillou S."/>
            <person name="Cros-Aarteil S."/>
            <person name="Calhoun S."/>
            <person name="Haridas S."/>
            <person name="Kuo A."/>
            <person name="Mondo S."/>
            <person name="Pangilinan J."/>
            <person name="Riley R."/>
            <person name="Labutti K."/>
            <person name="Andreopoulos B."/>
            <person name="Lipzen A."/>
            <person name="Chen C."/>
            <person name="Yanf M."/>
            <person name="Daum C."/>
            <person name="Ng V."/>
            <person name="Clum A."/>
            <person name="Ohm R."/>
            <person name="Martin F."/>
            <person name="Silar P."/>
            <person name="Natvig D."/>
            <person name="Lalanne C."/>
            <person name="Gautier V."/>
            <person name="Ament-Velasquez S.L."/>
            <person name="Kruys A."/>
            <person name="Hutchinson M.I."/>
            <person name="Powell A.J."/>
            <person name="Barry K."/>
            <person name="Miller A.N."/>
            <person name="Grigoriev I.V."/>
            <person name="Debuchy R."/>
            <person name="Gladieux P."/>
            <person name="Thoren M.H."/>
            <person name="Johannesson H."/>
        </authorList>
    </citation>
    <scope>NUCLEOTIDE SEQUENCE</scope>
    <source>
        <strain evidence="8">CBS 141.50</strain>
    </source>
</reference>
<evidence type="ECO:0000256" key="6">
    <source>
        <dbReference type="SAM" id="MobiDB-lite"/>
    </source>
</evidence>
<evidence type="ECO:0000256" key="3">
    <source>
        <dbReference type="ARBA" id="ARBA00023098"/>
    </source>
</evidence>
<feature type="active site" description="Charge relay system" evidence="5">
    <location>
        <position position="423"/>
    </location>
</feature>
<dbReference type="GeneID" id="87814460"/>
<gene>
    <name evidence="8" type="ORF">C8A04DRAFT_13772</name>
</gene>
<evidence type="ECO:0000313" key="9">
    <source>
        <dbReference type="Proteomes" id="UP001302676"/>
    </source>
</evidence>
<dbReference type="PANTHER" id="PTHR10272">
    <property type="entry name" value="PLATELET-ACTIVATING FACTOR ACETYLHYDROLASE"/>
    <property type="match status" value="1"/>
</dbReference>
<dbReference type="Gene3D" id="3.40.50.1820">
    <property type="entry name" value="alpha/beta hydrolase"/>
    <property type="match status" value="1"/>
</dbReference>
<keyword evidence="1 4" id="KW-0378">Hydrolase</keyword>
<evidence type="ECO:0000256" key="4">
    <source>
        <dbReference type="PIRNR" id="PIRNR018169"/>
    </source>
</evidence>
<protein>
    <recommendedName>
        <fullName evidence="4">Putative phospholipase</fullName>
        <ecNumber evidence="4">3.1.1.47</ecNumber>
    </recommendedName>
</protein>
<keyword evidence="3 4" id="KW-0443">Lipid metabolism</keyword>
<comment type="caution">
    <text evidence="8">The sequence shown here is derived from an EMBL/GenBank/DDBJ whole genome shotgun (WGS) entry which is preliminary data.</text>
</comment>
<feature type="transmembrane region" description="Helical" evidence="7">
    <location>
        <begin position="21"/>
        <end position="43"/>
    </location>
</feature>
<evidence type="ECO:0000256" key="5">
    <source>
        <dbReference type="PIRSR" id="PIRSR018169-1"/>
    </source>
</evidence>
<keyword evidence="7" id="KW-1133">Transmembrane helix</keyword>
<evidence type="ECO:0000256" key="1">
    <source>
        <dbReference type="ARBA" id="ARBA00022801"/>
    </source>
</evidence>
<dbReference type="EC" id="3.1.1.47" evidence="4"/>
<keyword evidence="2 4" id="KW-0442">Lipid degradation</keyword>
<dbReference type="EMBL" id="MU853606">
    <property type="protein sequence ID" value="KAK4141778.1"/>
    <property type="molecule type" value="Genomic_DNA"/>
</dbReference>
<proteinExistence type="inferred from homology"/>
<evidence type="ECO:0000256" key="7">
    <source>
        <dbReference type="SAM" id="Phobius"/>
    </source>
</evidence>
<dbReference type="SUPFAM" id="SSF53474">
    <property type="entry name" value="alpha/beta-Hydrolases"/>
    <property type="match status" value="1"/>
</dbReference>
<organism evidence="8 9">
    <name type="scientific">Dichotomopilus funicola</name>
    <dbReference type="NCBI Taxonomy" id="1934379"/>
    <lineage>
        <taxon>Eukaryota</taxon>
        <taxon>Fungi</taxon>
        <taxon>Dikarya</taxon>
        <taxon>Ascomycota</taxon>
        <taxon>Pezizomycotina</taxon>
        <taxon>Sordariomycetes</taxon>
        <taxon>Sordariomycetidae</taxon>
        <taxon>Sordariales</taxon>
        <taxon>Chaetomiaceae</taxon>
        <taxon>Dichotomopilus</taxon>
    </lineage>
</organism>
<evidence type="ECO:0000256" key="2">
    <source>
        <dbReference type="ARBA" id="ARBA00022963"/>
    </source>
</evidence>
<dbReference type="PIRSF" id="PIRSF018169">
    <property type="entry name" value="PAF_acetylhydrolase"/>
    <property type="match status" value="1"/>
</dbReference>
<dbReference type="RefSeq" id="XP_062635149.1">
    <property type="nucleotide sequence ID" value="XM_062777847.1"/>
</dbReference>
<accession>A0AAN6UZ36</accession>
<dbReference type="GO" id="GO:0016042">
    <property type="term" value="P:lipid catabolic process"/>
    <property type="evidence" value="ECO:0007669"/>
    <property type="project" value="UniProtKB-KW"/>
</dbReference>
<comment type="catalytic activity">
    <reaction evidence="4">
        <text>a 1-O-alkyl-2-acetyl-sn-glycero-3-phosphocholine + H2O = a 1-O-alkyl-sn-glycero-3-phosphocholine + acetate + H(+)</text>
        <dbReference type="Rhea" id="RHEA:17777"/>
        <dbReference type="ChEBI" id="CHEBI:15377"/>
        <dbReference type="ChEBI" id="CHEBI:15378"/>
        <dbReference type="ChEBI" id="CHEBI:30089"/>
        <dbReference type="ChEBI" id="CHEBI:30909"/>
        <dbReference type="ChEBI" id="CHEBI:36707"/>
        <dbReference type="EC" id="3.1.1.47"/>
    </reaction>
</comment>